<dbReference type="GO" id="GO:0005975">
    <property type="term" value="P:carbohydrate metabolic process"/>
    <property type="evidence" value="ECO:0007669"/>
    <property type="project" value="InterPro"/>
</dbReference>
<evidence type="ECO:0000313" key="3">
    <source>
        <dbReference type="Proteomes" id="UP000788993"/>
    </source>
</evidence>
<dbReference type="SUPFAM" id="SSF51569">
    <property type="entry name" value="Aldolase"/>
    <property type="match status" value="1"/>
</dbReference>
<dbReference type="InterPro" id="IPR013785">
    <property type="entry name" value="Aldolase_TIM"/>
</dbReference>
<accession>A0A1B7SR09</accession>
<name>A0A1B7SR09_9ASCO</name>
<proteinExistence type="predicted"/>
<dbReference type="GO" id="GO:0004801">
    <property type="term" value="F:transaldolase activity"/>
    <property type="evidence" value="ECO:0007669"/>
    <property type="project" value="TreeGrafter"/>
</dbReference>
<dbReference type="PANTHER" id="PTHR10683">
    <property type="entry name" value="TRANSALDOLASE"/>
    <property type="match status" value="1"/>
</dbReference>
<evidence type="ECO:0000256" key="1">
    <source>
        <dbReference type="ARBA" id="ARBA00023270"/>
    </source>
</evidence>
<dbReference type="RefSeq" id="XP_018213577.1">
    <property type="nucleotide sequence ID" value="XM_018355962.1"/>
</dbReference>
<dbReference type="GO" id="GO:0009052">
    <property type="term" value="P:pentose-phosphate shunt, non-oxidative branch"/>
    <property type="evidence" value="ECO:0007669"/>
    <property type="project" value="TreeGrafter"/>
</dbReference>
<dbReference type="OrthoDB" id="1711136at2759"/>
<keyword evidence="1" id="KW-0704">Schiff base</keyword>
<dbReference type="InterPro" id="IPR001585">
    <property type="entry name" value="TAL/FSA"/>
</dbReference>
<dbReference type="Proteomes" id="UP000788993">
    <property type="component" value="Unassembled WGS sequence"/>
</dbReference>
<reference evidence="2" key="2">
    <citation type="submission" date="2021-01" db="EMBL/GenBank/DDBJ databases">
        <authorList>
            <person name="Schikora-Tamarit M.A."/>
        </authorList>
    </citation>
    <scope>NUCLEOTIDE SEQUENCE</scope>
    <source>
        <strain evidence="2">NCAIM Y.01608</strain>
    </source>
</reference>
<dbReference type="AlphaFoldDB" id="A0A1B7SR09"/>
<sequence length="344" mass="38513">MSTVFDEVSKHTLISIDTMSQEDKEFLMRKYNIEFLNATSNQAICFANWQHHQEVVYEAIKLVNKKFGDSVPQSASASNFKEYIQAIKYYSTAISGRNQLKGLKGCVLSQVTPEHFYDEEATYTGVKKLIEAYEDIGVDRSKVIVKLGTSYETMRAAKRLFNEDKIQILGTMIHSLEQAVLAAEADCVAISPYVDDLSYNIDPSAYKAEPLEKHYGYNLAVAIHKYYRAYNIKTVNCVAAQIGILPTLALAGVDEMTLPPPTLNKILNSPLPSDYKSPVLKQTYTPEEAGAELSFINDKEKFYSLLNSNATALKRINGARDVFVAFDAKASQLIETVLKELKLI</sequence>
<organism evidence="2 3">
    <name type="scientific">Ogataea polymorpha</name>
    <dbReference type="NCBI Taxonomy" id="460523"/>
    <lineage>
        <taxon>Eukaryota</taxon>
        <taxon>Fungi</taxon>
        <taxon>Dikarya</taxon>
        <taxon>Ascomycota</taxon>
        <taxon>Saccharomycotina</taxon>
        <taxon>Pichiomycetes</taxon>
        <taxon>Pichiales</taxon>
        <taxon>Pichiaceae</taxon>
        <taxon>Ogataea</taxon>
    </lineage>
</organism>
<reference evidence="2" key="1">
    <citation type="journal article" date="2021" name="Open Biol.">
        <title>Shared evolutionary footprints suggest mitochondrial oxidative damage underlies multiple complex I losses in fungi.</title>
        <authorList>
            <person name="Schikora-Tamarit M.A."/>
            <person name="Marcet-Houben M."/>
            <person name="Nosek J."/>
            <person name="Gabaldon T."/>
        </authorList>
    </citation>
    <scope>NUCLEOTIDE SEQUENCE</scope>
    <source>
        <strain evidence="2">NCAIM Y.01608</strain>
    </source>
</reference>
<dbReference type="Pfam" id="PF00923">
    <property type="entry name" value="TAL_FSA"/>
    <property type="match status" value="1"/>
</dbReference>
<keyword evidence="3" id="KW-1185">Reference proteome</keyword>
<gene>
    <name evidence="2" type="ORF">OGATHE_006762</name>
</gene>
<dbReference type="Gene3D" id="3.20.20.70">
    <property type="entry name" value="Aldolase class I"/>
    <property type="match status" value="1"/>
</dbReference>
<protein>
    <submittedName>
        <fullName evidence="2">Uncharacterized protein</fullName>
    </submittedName>
</protein>
<comment type="caution">
    <text evidence="2">The sequence shown here is derived from an EMBL/GenBank/DDBJ whole genome shotgun (WGS) entry which is preliminary data.</text>
</comment>
<evidence type="ECO:0000313" key="2">
    <source>
        <dbReference type="EMBL" id="KAH3659036.1"/>
    </source>
</evidence>
<dbReference type="PANTHER" id="PTHR10683:SF18">
    <property type="entry name" value="TRANSALDOLASE"/>
    <property type="match status" value="1"/>
</dbReference>
<dbReference type="EMBL" id="JAEUBD010001571">
    <property type="protein sequence ID" value="KAH3659036.1"/>
    <property type="molecule type" value="Genomic_DNA"/>
</dbReference>